<gene>
    <name evidence="2" type="ORF">BJZ21_003266</name>
</gene>
<protein>
    <recommendedName>
        <fullName evidence="1">CdiI immunity protein domain-containing protein</fullName>
    </recommendedName>
</protein>
<organism evidence="2 3">
    <name type="scientific">Nocardioides panaciterrulae</name>
    <dbReference type="NCBI Taxonomy" id="661492"/>
    <lineage>
        <taxon>Bacteria</taxon>
        <taxon>Bacillati</taxon>
        <taxon>Actinomycetota</taxon>
        <taxon>Actinomycetes</taxon>
        <taxon>Propionibacteriales</taxon>
        <taxon>Nocardioidaceae</taxon>
        <taxon>Nocardioides</taxon>
    </lineage>
</organism>
<feature type="domain" description="CdiI immunity protein" evidence="1">
    <location>
        <begin position="11"/>
        <end position="97"/>
    </location>
</feature>
<dbReference type="AlphaFoldDB" id="A0A7Y9E8I6"/>
<name>A0A7Y9E8I6_9ACTN</name>
<accession>A0A7Y9E8I6</accession>
<proteinExistence type="predicted"/>
<evidence type="ECO:0000259" key="1">
    <source>
        <dbReference type="Pfam" id="PF18593"/>
    </source>
</evidence>
<keyword evidence="3" id="KW-1185">Reference proteome</keyword>
<dbReference type="InterPro" id="IPR041129">
    <property type="entry name" value="CdiI_2"/>
</dbReference>
<dbReference type="EMBL" id="JACCBG010000001">
    <property type="protein sequence ID" value="NYD43183.1"/>
    <property type="molecule type" value="Genomic_DNA"/>
</dbReference>
<evidence type="ECO:0000313" key="3">
    <source>
        <dbReference type="Proteomes" id="UP000535511"/>
    </source>
</evidence>
<comment type="caution">
    <text evidence="2">The sequence shown here is derived from an EMBL/GenBank/DDBJ whole genome shotgun (WGS) entry which is preliminary data.</text>
</comment>
<dbReference type="Pfam" id="PF18593">
    <property type="entry name" value="CdiI_2"/>
    <property type="match status" value="1"/>
</dbReference>
<dbReference type="RefSeq" id="WP_179664733.1">
    <property type="nucleotide sequence ID" value="NZ_JACCBG010000001.1"/>
</dbReference>
<evidence type="ECO:0000313" key="2">
    <source>
        <dbReference type="EMBL" id="NYD43183.1"/>
    </source>
</evidence>
<dbReference type="Proteomes" id="UP000535511">
    <property type="component" value="Unassembled WGS sequence"/>
</dbReference>
<sequence length="106" mass="12213">MSIPGGNVKRPAVDTLMKAYFHQDFDEVYGGMWETVDAFVDDDPRNAARVLAEIPELLSLYSTDEQLEHYLDSLGCMYRFEDHDGGSRQWLLEVADRVHARLPDHR</sequence>
<reference evidence="2 3" key="1">
    <citation type="submission" date="2020-07" db="EMBL/GenBank/DDBJ databases">
        <title>Sequencing the genomes of 1000 actinobacteria strains.</title>
        <authorList>
            <person name="Klenk H.-P."/>
        </authorList>
    </citation>
    <scope>NUCLEOTIDE SEQUENCE [LARGE SCALE GENOMIC DNA]</scope>
    <source>
        <strain evidence="2 3">DSM 21350</strain>
    </source>
</reference>